<proteinExistence type="predicted"/>
<feature type="transmembrane region" description="Helical" evidence="8">
    <location>
        <begin position="309"/>
        <end position="325"/>
    </location>
</feature>
<dbReference type="InterPro" id="IPR050297">
    <property type="entry name" value="LipidA_mod_glycosyltrf_83"/>
</dbReference>
<keyword evidence="4" id="KW-0808">Transferase</keyword>
<keyword evidence="7 8" id="KW-0472">Membrane</keyword>
<evidence type="ECO:0000256" key="7">
    <source>
        <dbReference type="ARBA" id="ARBA00023136"/>
    </source>
</evidence>
<evidence type="ECO:0000256" key="4">
    <source>
        <dbReference type="ARBA" id="ARBA00022679"/>
    </source>
</evidence>
<feature type="transmembrane region" description="Helical" evidence="8">
    <location>
        <begin position="227"/>
        <end position="248"/>
    </location>
</feature>
<gene>
    <name evidence="10" type="ORF">A3F00_05500</name>
</gene>
<dbReference type="GO" id="GO:0016763">
    <property type="term" value="F:pentosyltransferase activity"/>
    <property type="evidence" value="ECO:0007669"/>
    <property type="project" value="TreeGrafter"/>
</dbReference>
<evidence type="ECO:0000259" key="9">
    <source>
        <dbReference type="Pfam" id="PF13231"/>
    </source>
</evidence>
<dbReference type="EMBL" id="MFDE01000019">
    <property type="protein sequence ID" value="OGE38505.1"/>
    <property type="molecule type" value="Genomic_DNA"/>
</dbReference>
<comment type="caution">
    <text evidence="10">The sequence shown here is derived from an EMBL/GenBank/DDBJ whole genome shotgun (WGS) entry which is preliminary data.</text>
</comment>
<evidence type="ECO:0000256" key="6">
    <source>
        <dbReference type="ARBA" id="ARBA00022989"/>
    </source>
</evidence>
<dbReference type="Pfam" id="PF13231">
    <property type="entry name" value="PMT_2"/>
    <property type="match status" value="1"/>
</dbReference>
<accession>A0A1F5KCM1</accession>
<dbReference type="GO" id="GO:0009103">
    <property type="term" value="P:lipopolysaccharide biosynthetic process"/>
    <property type="evidence" value="ECO:0007669"/>
    <property type="project" value="UniProtKB-ARBA"/>
</dbReference>
<feature type="transmembrane region" description="Helical" evidence="8">
    <location>
        <begin position="86"/>
        <end position="105"/>
    </location>
</feature>
<dbReference type="InterPro" id="IPR038731">
    <property type="entry name" value="RgtA/B/C-like"/>
</dbReference>
<feature type="transmembrane region" description="Helical" evidence="8">
    <location>
        <begin position="356"/>
        <end position="376"/>
    </location>
</feature>
<organism evidence="10 11">
    <name type="scientific">Candidatus Daviesbacteria bacterium RIFCSPHIGHO2_12_FULL_37_11</name>
    <dbReference type="NCBI Taxonomy" id="1797777"/>
    <lineage>
        <taxon>Bacteria</taxon>
        <taxon>Candidatus Daviesiibacteriota</taxon>
    </lineage>
</organism>
<comment type="subcellular location">
    <subcellularLocation>
        <location evidence="1">Cell membrane</location>
        <topology evidence="1">Multi-pass membrane protein</topology>
    </subcellularLocation>
</comment>
<feature type="domain" description="Glycosyltransferase RgtA/B/C/D-like" evidence="9">
    <location>
        <begin position="83"/>
        <end position="235"/>
    </location>
</feature>
<dbReference type="Proteomes" id="UP000176527">
    <property type="component" value="Unassembled WGS sequence"/>
</dbReference>
<evidence type="ECO:0000256" key="3">
    <source>
        <dbReference type="ARBA" id="ARBA00022676"/>
    </source>
</evidence>
<keyword evidence="2" id="KW-1003">Cell membrane</keyword>
<keyword evidence="6 8" id="KW-1133">Transmembrane helix</keyword>
<dbReference type="AlphaFoldDB" id="A0A1F5KCM1"/>
<evidence type="ECO:0000256" key="2">
    <source>
        <dbReference type="ARBA" id="ARBA00022475"/>
    </source>
</evidence>
<feature type="transmembrane region" description="Helical" evidence="8">
    <location>
        <begin position="331"/>
        <end position="349"/>
    </location>
</feature>
<protein>
    <recommendedName>
        <fullName evidence="9">Glycosyltransferase RgtA/B/C/D-like domain-containing protein</fullName>
    </recommendedName>
</protein>
<evidence type="ECO:0000313" key="10">
    <source>
        <dbReference type="EMBL" id="OGE38505.1"/>
    </source>
</evidence>
<dbReference type="GO" id="GO:0005886">
    <property type="term" value="C:plasma membrane"/>
    <property type="evidence" value="ECO:0007669"/>
    <property type="project" value="UniProtKB-SubCell"/>
</dbReference>
<evidence type="ECO:0000256" key="8">
    <source>
        <dbReference type="SAM" id="Phobius"/>
    </source>
</evidence>
<dbReference type="PANTHER" id="PTHR33908">
    <property type="entry name" value="MANNOSYLTRANSFERASE YKCB-RELATED"/>
    <property type="match status" value="1"/>
</dbReference>
<reference evidence="10 11" key="1">
    <citation type="journal article" date="2016" name="Nat. Commun.">
        <title>Thousands of microbial genomes shed light on interconnected biogeochemical processes in an aquifer system.</title>
        <authorList>
            <person name="Anantharaman K."/>
            <person name="Brown C.T."/>
            <person name="Hug L.A."/>
            <person name="Sharon I."/>
            <person name="Castelle C.J."/>
            <person name="Probst A.J."/>
            <person name="Thomas B.C."/>
            <person name="Singh A."/>
            <person name="Wilkins M.J."/>
            <person name="Karaoz U."/>
            <person name="Brodie E.L."/>
            <person name="Williams K.H."/>
            <person name="Hubbard S.S."/>
            <person name="Banfield J.F."/>
        </authorList>
    </citation>
    <scope>NUCLEOTIDE SEQUENCE [LARGE SCALE GENOMIC DNA]</scope>
</reference>
<feature type="transmembrane region" description="Helical" evidence="8">
    <location>
        <begin position="410"/>
        <end position="428"/>
    </location>
</feature>
<evidence type="ECO:0000313" key="11">
    <source>
        <dbReference type="Proteomes" id="UP000176527"/>
    </source>
</evidence>
<feature type="transmembrane region" description="Helical" evidence="8">
    <location>
        <begin position="382"/>
        <end position="398"/>
    </location>
</feature>
<evidence type="ECO:0000256" key="5">
    <source>
        <dbReference type="ARBA" id="ARBA00022692"/>
    </source>
</evidence>
<keyword evidence="3" id="KW-0328">Glycosyltransferase</keyword>
<keyword evidence="5 8" id="KW-0812">Transmembrane</keyword>
<evidence type="ECO:0000256" key="1">
    <source>
        <dbReference type="ARBA" id="ARBA00004651"/>
    </source>
</evidence>
<feature type="transmembrane region" description="Helical" evidence="8">
    <location>
        <begin position="183"/>
        <end position="215"/>
    </location>
</feature>
<sequence length="529" mass="61063">MNKIILLIFVVFFSAFVIKSAINMSTIPFHDFDEAHRAEQAKKMKEYFSFLVPLTGSPADRTENLRIPLRENSNLFLYYHPERTPLVYWLIIASTSVFGTSEWAYRLPSFLMTISTIFVFLASIYFSKSLFSPVPAAIGFLSLITSGDIWLSGQYAQLDTSLTFFLFTSLLFLIKFSMEKKNIFITISALSFSLAFLSKGQPAVIFVFPLIFLFLRKKLTARDLLKFVASAAFILLPWLFLLGIFFGIGEFLEIFTKFAADSAIVEYSFIKAPIFWYIRWWWDSFRPGWTLFLALLVFDFYYKTFTIKKMILLSYILGGLVLFSLSVNKIWWYVLPLVPAISFYIYLSVEDYLKKYPLKLINLSFSIVLASVPIFLADSNKVTLAYGILLTLLIFYILHREIKIPKKISAPLFLFSLTFSLFVLFLNFPQIVPYHRNTKYVAEVYKGLPGKKCLHLLNMPPEAVLFYSNAGEVIPLTEKTVLLPDCEDFLITPSDITESEIMYLLKGETFELKYRKIIFQSGTMKLIKL</sequence>
<dbReference type="PANTHER" id="PTHR33908:SF11">
    <property type="entry name" value="MEMBRANE PROTEIN"/>
    <property type="match status" value="1"/>
</dbReference>
<name>A0A1F5KCM1_9BACT</name>
<feature type="transmembrane region" description="Helical" evidence="8">
    <location>
        <begin position="158"/>
        <end position="177"/>
    </location>
</feature>